<dbReference type="PROSITE" id="PS50883">
    <property type="entry name" value="EAL"/>
    <property type="match status" value="1"/>
</dbReference>
<dbReference type="InterPro" id="IPR029016">
    <property type="entry name" value="GAF-like_dom_sf"/>
</dbReference>
<feature type="domain" description="EAL" evidence="2">
    <location>
        <begin position="470"/>
        <end position="723"/>
    </location>
</feature>
<dbReference type="Pfam" id="PF00990">
    <property type="entry name" value="GGDEF"/>
    <property type="match status" value="1"/>
</dbReference>
<evidence type="ECO:0000313" key="4">
    <source>
        <dbReference type="EMBL" id="MCS4558651.1"/>
    </source>
</evidence>
<dbReference type="InterPro" id="IPR035965">
    <property type="entry name" value="PAS-like_dom_sf"/>
</dbReference>
<gene>
    <name evidence="4" type="ORF">L9G74_19615</name>
</gene>
<dbReference type="SMART" id="SM00267">
    <property type="entry name" value="GGDEF"/>
    <property type="match status" value="1"/>
</dbReference>
<dbReference type="SUPFAM" id="SSF141868">
    <property type="entry name" value="EAL domain-like"/>
    <property type="match status" value="1"/>
</dbReference>
<evidence type="ECO:0000259" key="2">
    <source>
        <dbReference type="PROSITE" id="PS50883"/>
    </source>
</evidence>
<dbReference type="CDD" id="cd01948">
    <property type="entry name" value="EAL"/>
    <property type="match status" value="1"/>
</dbReference>
<dbReference type="EMBL" id="JAKOGG010000025">
    <property type="protein sequence ID" value="MCS4558651.1"/>
    <property type="molecule type" value="Genomic_DNA"/>
</dbReference>
<dbReference type="SMART" id="SM00091">
    <property type="entry name" value="PAS"/>
    <property type="match status" value="1"/>
</dbReference>
<dbReference type="RefSeq" id="WP_238898468.1">
    <property type="nucleotide sequence ID" value="NZ_JAKOGG010000025.1"/>
</dbReference>
<dbReference type="Pfam" id="PF01590">
    <property type="entry name" value="GAF"/>
    <property type="match status" value="1"/>
</dbReference>
<evidence type="ECO:0000313" key="5">
    <source>
        <dbReference type="Proteomes" id="UP001201549"/>
    </source>
</evidence>
<dbReference type="SUPFAM" id="SSF55073">
    <property type="entry name" value="Nucleotide cyclase"/>
    <property type="match status" value="1"/>
</dbReference>
<dbReference type="CDD" id="cd00130">
    <property type="entry name" value="PAS"/>
    <property type="match status" value="1"/>
</dbReference>
<protein>
    <submittedName>
        <fullName evidence="4">EAL domain-containing protein</fullName>
    </submittedName>
</protein>
<dbReference type="PROSITE" id="PS50887">
    <property type="entry name" value="GGDEF"/>
    <property type="match status" value="1"/>
</dbReference>
<dbReference type="SMART" id="SM00052">
    <property type="entry name" value="EAL"/>
    <property type="match status" value="1"/>
</dbReference>
<feature type="domain" description="GGDEF" evidence="3">
    <location>
        <begin position="326"/>
        <end position="461"/>
    </location>
</feature>
<dbReference type="NCBIfam" id="TIGR00254">
    <property type="entry name" value="GGDEF"/>
    <property type="match status" value="1"/>
</dbReference>
<dbReference type="InterPro" id="IPR043128">
    <property type="entry name" value="Rev_trsase/Diguanyl_cyclase"/>
</dbReference>
<dbReference type="SUPFAM" id="SSF55785">
    <property type="entry name" value="PYP-like sensor domain (PAS domain)"/>
    <property type="match status" value="1"/>
</dbReference>
<dbReference type="NCBIfam" id="TIGR00229">
    <property type="entry name" value="sensory_box"/>
    <property type="match status" value="1"/>
</dbReference>
<dbReference type="Gene3D" id="3.30.450.40">
    <property type="match status" value="1"/>
</dbReference>
<dbReference type="InterPro" id="IPR029787">
    <property type="entry name" value="Nucleotide_cyclase"/>
</dbReference>
<dbReference type="Gene3D" id="3.30.70.270">
    <property type="match status" value="1"/>
</dbReference>
<dbReference type="InterPro" id="IPR000160">
    <property type="entry name" value="GGDEF_dom"/>
</dbReference>
<keyword evidence="5" id="KW-1185">Reference proteome</keyword>
<dbReference type="PROSITE" id="PS50112">
    <property type="entry name" value="PAS"/>
    <property type="match status" value="1"/>
</dbReference>
<dbReference type="Gene3D" id="3.30.450.20">
    <property type="entry name" value="PAS domain"/>
    <property type="match status" value="1"/>
</dbReference>
<dbReference type="InterPro" id="IPR013767">
    <property type="entry name" value="PAS_fold"/>
</dbReference>
<dbReference type="InterPro" id="IPR052155">
    <property type="entry name" value="Biofilm_reg_signaling"/>
</dbReference>
<dbReference type="Proteomes" id="UP001201549">
    <property type="component" value="Unassembled WGS sequence"/>
</dbReference>
<organism evidence="4 5">
    <name type="scientific">Shewanella electrica</name>
    <dbReference type="NCBI Taxonomy" id="515560"/>
    <lineage>
        <taxon>Bacteria</taxon>
        <taxon>Pseudomonadati</taxon>
        <taxon>Pseudomonadota</taxon>
        <taxon>Gammaproteobacteria</taxon>
        <taxon>Alteromonadales</taxon>
        <taxon>Shewanellaceae</taxon>
        <taxon>Shewanella</taxon>
    </lineage>
</organism>
<dbReference type="SUPFAM" id="SSF55781">
    <property type="entry name" value="GAF domain-like"/>
    <property type="match status" value="1"/>
</dbReference>
<dbReference type="InterPro" id="IPR001633">
    <property type="entry name" value="EAL_dom"/>
</dbReference>
<dbReference type="PANTHER" id="PTHR44757">
    <property type="entry name" value="DIGUANYLATE CYCLASE DGCP"/>
    <property type="match status" value="1"/>
</dbReference>
<dbReference type="InterPro" id="IPR000014">
    <property type="entry name" value="PAS"/>
</dbReference>
<reference evidence="5" key="1">
    <citation type="submission" date="2023-07" db="EMBL/GenBank/DDBJ databases">
        <title>Shewanella mangrovi sp. nov., an acetaldehyde- degrading bacterium isolated from mangrove sediment.</title>
        <authorList>
            <person name="Liu Y."/>
        </authorList>
    </citation>
    <scope>NUCLEOTIDE SEQUENCE [LARGE SCALE GENOMIC DNA]</scope>
    <source>
        <strain evidence="5">C32</strain>
    </source>
</reference>
<evidence type="ECO:0000259" key="3">
    <source>
        <dbReference type="PROSITE" id="PS50887"/>
    </source>
</evidence>
<proteinExistence type="predicted"/>
<evidence type="ECO:0000259" key="1">
    <source>
        <dbReference type="PROSITE" id="PS50112"/>
    </source>
</evidence>
<feature type="domain" description="PAS" evidence="1">
    <location>
        <begin position="177"/>
        <end position="230"/>
    </location>
</feature>
<dbReference type="SMART" id="SM00065">
    <property type="entry name" value="GAF"/>
    <property type="match status" value="1"/>
</dbReference>
<dbReference type="Pfam" id="PF00989">
    <property type="entry name" value="PAS"/>
    <property type="match status" value="1"/>
</dbReference>
<dbReference type="CDD" id="cd01949">
    <property type="entry name" value="GGDEF"/>
    <property type="match status" value="1"/>
</dbReference>
<accession>A0ABT2FRF9</accession>
<dbReference type="Gene3D" id="3.20.20.450">
    <property type="entry name" value="EAL domain"/>
    <property type="match status" value="1"/>
</dbReference>
<comment type="caution">
    <text evidence="4">The sequence shown here is derived from an EMBL/GenBank/DDBJ whole genome shotgun (WGS) entry which is preliminary data.</text>
</comment>
<dbReference type="InterPro" id="IPR003018">
    <property type="entry name" value="GAF"/>
</dbReference>
<dbReference type="Pfam" id="PF00563">
    <property type="entry name" value="EAL"/>
    <property type="match status" value="1"/>
</dbReference>
<dbReference type="InterPro" id="IPR035919">
    <property type="entry name" value="EAL_sf"/>
</dbReference>
<sequence>MRIGVNRETFQRLLESLTNSEAKQSGNFVETAKLASQLLSEQLEVNQVSIWSWSKDQHIQFAVARAGKAVACERPKHLADLEMYIAELRRHLHIAADDACNDMRLLELQTDYFIPNDIGRCLDVAIRINGHIEGVLSLERTKQMPAWENAEIDIATHVADQLALALATNDAYQKDEMLSLFQSAIDNSRQITMLVNLHQERVEYVNAAHQLITGIAPEQIVGKSLYELVYFKEHPHEARQTLKQLCCGDYVRGMYSFHHLAGHEVWIKFAASQFDTPLGNHFALISAEDYTDIRHSQLELEYLAWHCNLTGLYNRPYFKRTLDRMAEGWLIMVNLMGFKRYNDTYGHELGDEMLVEVGRRLRSFSSSHFGDSHTCARVGSDEFALLLHSSEVADLSLLVTKLHQQLSHPVSFGCESVDVRPAIAIVDISKVASTVSPLTCADIALQSAKKKQGHTIQTFTSTLLDAFKDDAELERDLNHAIRTRQFELYYQPLKDLQTQRYIGAEALIRWHHPKRGVLYPGAFIDIAEQTGLINAIGSWVLEAACKQLYLWQHHDINLSMHVNVSARQFFGGNLYEQVWDLLNRYPLKSRSLILEITETELMEDIRYATNLCQELAELGVGLAIDDFGTGYSSMRYLKQFPISKLKIDRSFITDLNISHQSREIVSAIIAMAKALNISLTAEGVENTEQETFLTENLCHQAQGFLYSPALRQAEFSSFIENAKEAVLH</sequence>
<dbReference type="PANTHER" id="PTHR44757:SF2">
    <property type="entry name" value="BIOFILM ARCHITECTURE MAINTENANCE PROTEIN MBAA"/>
    <property type="match status" value="1"/>
</dbReference>
<name>A0ABT2FRF9_9GAMM</name>